<gene>
    <name evidence="2" type="ORF">A130_14135</name>
</gene>
<sequence>MLDSSHALHRVNLLPWREAKRAQHRRRFFGLVILSFLLAVGIQWGGGLYFSDQKSQQQARLTYLKQYIAQLDSKIDALDVVKQEHDSIMTRLDMVEKLQRGRNKTTEFMNLIAQLIPEGVYVDKIKMNGQDLELSGISDSTARLATMLDNLERSSLLVDVEMHSIVLGKKRFGIDFQTFNVSFTFNLSEEKRETETDELVASQAKLGGSHG</sequence>
<dbReference type="PANTHER" id="PTHR40278">
    <property type="entry name" value="DNA UTILIZATION PROTEIN HOFN"/>
    <property type="match status" value="1"/>
</dbReference>
<keyword evidence="1" id="KW-1133">Transmembrane helix</keyword>
<dbReference type="InterPro" id="IPR007813">
    <property type="entry name" value="PilN"/>
</dbReference>
<evidence type="ECO:0000256" key="1">
    <source>
        <dbReference type="SAM" id="Phobius"/>
    </source>
</evidence>
<dbReference type="InterPro" id="IPR052534">
    <property type="entry name" value="Extracell_DNA_Util/SecSys_Comp"/>
</dbReference>
<reference evidence="2 3" key="1">
    <citation type="journal article" date="2012" name="Science">
        <title>Ecological populations of bacteria act as socially cohesive units of antibiotic production and resistance.</title>
        <authorList>
            <person name="Cordero O.X."/>
            <person name="Wildschutte H."/>
            <person name="Kirkup B."/>
            <person name="Proehl S."/>
            <person name="Ngo L."/>
            <person name="Hussain F."/>
            <person name="Le Roux F."/>
            <person name="Mincer T."/>
            <person name="Polz M.F."/>
        </authorList>
    </citation>
    <scope>NUCLEOTIDE SEQUENCE [LARGE SCALE GENOMIC DNA]</scope>
    <source>
        <strain evidence="2 3">FF-238</strain>
    </source>
</reference>
<dbReference type="EMBL" id="AJYW02000073">
    <property type="protein sequence ID" value="OEE77666.1"/>
    <property type="molecule type" value="Genomic_DNA"/>
</dbReference>
<dbReference type="AlphaFoldDB" id="A0A1E5D2B7"/>
<evidence type="ECO:0000313" key="2">
    <source>
        <dbReference type="EMBL" id="OEE77666.1"/>
    </source>
</evidence>
<dbReference type="GO" id="GO:0043107">
    <property type="term" value="P:type IV pilus-dependent motility"/>
    <property type="evidence" value="ECO:0007669"/>
    <property type="project" value="TreeGrafter"/>
</dbReference>
<feature type="transmembrane region" description="Helical" evidence="1">
    <location>
        <begin position="28"/>
        <end position="50"/>
    </location>
</feature>
<organism evidence="2 3">
    <name type="scientific">Vibrio genomosp. F6 str. FF-238</name>
    <dbReference type="NCBI Taxonomy" id="1191298"/>
    <lineage>
        <taxon>Bacteria</taxon>
        <taxon>Pseudomonadati</taxon>
        <taxon>Pseudomonadota</taxon>
        <taxon>Gammaproteobacteria</taxon>
        <taxon>Vibrionales</taxon>
        <taxon>Vibrionaceae</taxon>
        <taxon>Vibrio</taxon>
    </lineage>
</organism>
<dbReference type="Proteomes" id="UP000094165">
    <property type="component" value="Unassembled WGS sequence"/>
</dbReference>
<protein>
    <submittedName>
        <fullName evidence="2">Pilus assembly protein PilN</fullName>
    </submittedName>
</protein>
<name>A0A1E5D2B7_9VIBR</name>
<dbReference type="Pfam" id="PF05137">
    <property type="entry name" value="PilN"/>
    <property type="match status" value="1"/>
</dbReference>
<evidence type="ECO:0000313" key="3">
    <source>
        <dbReference type="Proteomes" id="UP000094165"/>
    </source>
</evidence>
<comment type="caution">
    <text evidence="2">The sequence shown here is derived from an EMBL/GenBank/DDBJ whole genome shotgun (WGS) entry which is preliminary data.</text>
</comment>
<dbReference type="GO" id="GO:0043683">
    <property type="term" value="P:type IV pilus assembly"/>
    <property type="evidence" value="ECO:0007669"/>
    <property type="project" value="TreeGrafter"/>
</dbReference>
<proteinExistence type="predicted"/>
<dbReference type="RefSeq" id="WP_017052578.1">
    <property type="nucleotide sequence ID" value="NZ_AJYW02000073.1"/>
</dbReference>
<dbReference type="PANTHER" id="PTHR40278:SF2">
    <property type="entry name" value="TYPE IV PILUS INNER MEMBRANE COMPONENT PILN"/>
    <property type="match status" value="1"/>
</dbReference>
<accession>A0A1E5D2B7</accession>
<keyword evidence="3" id="KW-1185">Reference proteome</keyword>
<keyword evidence="1" id="KW-0812">Transmembrane</keyword>
<keyword evidence="1" id="KW-0472">Membrane</keyword>